<dbReference type="RefSeq" id="WP_078237637.1">
    <property type="nucleotide sequence ID" value="NZ_MUYA01000018.1"/>
</dbReference>
<feature type="transmembrane region" description="Helical" evidence="1">
    <location>
        <begin position="221"/>
        <end position="239"/>
    </location>
</feature>
<feature type="transmembrane region" description="Helical" evidence="1">
    <location>
        <begin position="152"/>
        <end position="177"/>
    </location>
</feature>
<dbReference type="STRING" id="734.B0187_09625"/>
<dbReference type="EMBL" id="MUYA01000018">
    <property type="protein sequence ID" value="OOR98190.1"/>
    <property type="molecule type" value="Genomic_DNA"/>
</dbReference>
<feature type="transmembrane region" description="Helical" evidence="1">
    <location>
        <begin position="334"/>
        <end position="352"/>
    </location>
</feature>
<feature type="transmembrane region" description="Helical" evidence="1">
    <location>
        <begin position="47"/>
        <end position="68"/>
    </location>
</feature>
<keyword evidence="1" id="KW-0812">Transmembrane</keyword>
<comment type="caution">
    <text evidence="2">The sequence shown here is derived from an EMBL/GenBank/DDBJ whole genome shotgun (WGS) entry which is preliminary data.</text>
</comment>
<organism evidence="2 3">
    <name type="scientific">Haemophilus paracuniculus</name>
    <dbReference type="NCBI Taxonomy" id="734"/>
    <lineage>
        <taxon>Bacteria</taxon>
        <taxon>Pseudomonadati</taxon>
        <taxon>Pseudomonadota</taxon>
        <taxon>Gammaproteobacteria</taxon>
        <taxon>Pasteurellales</taxon>
        <taxon>Pasteurellaceae</taxon>
        <taxon>Haemophilus</taxon>
    </lineage>
</organism>
<evidence type="ECO:0000313" key="2">
    <source>
        <dbReference type="EMBL" id="OOR98190.1"/>
    </source>
</evidence>
<name>A0A1T0AQ26_9PAST</name>
<protein>
    <submittedName>
        <fullName evidence="2">Uncharacterized protein</fullName>
    </submittedName>
</protein>
<accession>A0A1T0AQ26</accession>
<keyword evidence="1" id="KW-1133">Transmembrane helix</keyword>
<gene>
    <name evidence="2" type="ORF">B0187_09625</name>
</gene>
<keyword evidence="1" id="KW-0472">Membrane</keyword>
<evidence type="ECO:0000256" key="1">
    <source>
        <dbReference type="SAM" id="Phobius"/>
    </source>
</evidence>
<feature type="transmembrane region" description="Helical" evidence="1">
    <location>
        <begin position="189"/>
        <end position="215"/>
    </location>
</feature>
<feature type="transmembrane region" description="Helical" evidence="1">
    <location>
        <begin position="308"/>
        <end position="328"/>
    </location>
</feature>
<dbReference type="OrthoDB" id="5688157at2"/>
<feature type="transmembrane region" description="Helical" evidence="1">
    <location>
        <begin position="74"/>
        <end position="98"/>
    </location>
</feature>
<keyword evidence="3" id="KW-1185">Reference proteome</keyword>
<feature type="transmembrane region" description="Helical" evidence="1">
    <location>
        <begin position="110"/>
        <end position="132"/>
    </location>
</feature>
<evidence type="ECO:0000313" key="3">
    <source>
        <dbReference type="Proteomes" id="UP000190867"/>
    </source>
</evidence>
<proteinExistence type="predicted"/>
<sequence length="393" mass="44715">MSALVNLFYIYDPWLFHFLRMAFVMGIFASGLFLYKWYKKEPLNIVIPLDSVAVILGLIGLSAISLLINGTKDFSVVLMYIKSLILFGFGVLIYSLFYAQNNQQKLVKDLQIGISIQSLVGFLALAGIPFMVDLALSTNANLPRFFGSEQEYRLYNITSSAFFQLSAFYLLLLHFILAYNEKHNNISSLFLFLILFIGAVSGRTFFMLSLVSIALYFKWRYIPALVAFVAVVLILAIYFPENHYVAHALEPVINLISGAGQVSSSTDTLVKKHLFMPELKQLLIGDGYYYTETKSYYGGSDSGFIRQALYGGVGYILTCFLFMFYFVRKVAINWFNYSWKFILSTLFIFSVLNVKADTYAFPGIMLVLLMFLSLFGTSGWNLEIFSQKREKNV</sequence>
<feature type="transmembrane region" description="Helical" evidence="1">
    <location>
        <begin position="359"/>
        <end position="380"/>
    </location>
</feature>
<feature type="transmembrane region" description="Helical" evidence="1">
    <location>
        <begin position="14"/>
        <end position="35"/>
    </location>
</feature>
<reference evidence="2 3" key="1">
    <citation type="submission" date="2017-02" db="EMBL/GenBank/DDBJ databases">
        <title>Draft genome sequence of Haemophilus paracuniculus CCUG 43573 type strain.</title>
        <authorList>
            <person name="Engstrom-Jakobsson H."/>
            <person name="Salva-Serra F."/>
            <person name="Thorell K."/>
            <person name="Gonzales-Siles L."/>
            <person name="Karlsson R."/>
            <person name="Boulund F."/>
            <person name="Engstrand L."/>
            <person name="Kristiansson E."/>
            <person name="Moore E."/>
        </authorList>
    </citation>
    <scope>NUCLEOTIDE SEQUENCE [LARGE SCALE GENOMIC DNA]</scope>
    <source>
        <strain evidence="2 3">CCUG 43573</strain>
    </source>
</reference>
<dbReference type="AlphaFoldDB" id="A0A1T0AQ26"/>
<dbReference type="Proteomes" id="UP000190867">
    <property type="component" value="Unassembled WGS sequence"/>
</dbReference>